<dbReference type="AlphaFoldDB" id="A0A8S1QP36"/>
<evidence type="ECO:0000313" key="2">
    <source>
        <dbReference type="Proteomes" id="UP000688137"/>
    </source>
</evidence>
<proteinExistence type="predicted"/>
<sequence>MQIVLESMIRKEYQRKINECIQIVQQAVENSIMKIDAKLDELLSNEFNSISTQISR</sequence>
<dbReference type="Proteomes" id="UP000688137">
    <property type="component" value="Unassembled WGS sequence"/>
</dbReference>
<evidence type="ECO:0000313" key="1">
    <source>
        <dbReference type="EMBL" id="CAD8116934.1"/>
    </source>
</evidence>
<reference evidence="1" key="1">
    <citation type="submission" date="2021-01" db="EMBL/GenBank/DDBJ databases">
        <authorList>
            <consortium name="Genoscope - CEA"/>
            <person name="William W."/>
        </authorList>
    </citation>
    <scope>NUCLEOTIDE SEQUENCE</scope>
</reference>
<organism evidence="1 2">
    <name type="scientific">Paramecium primaurelia</name>
    <dbReference type="NCBI Taxonomy" id="5886"/>
    <lineage>
        <taxon>Eukaryota</taxon>
        <taxon>Sar</taxon>
        <taxon>Alveolata</taxon>
        <taxon>Ciliophora</taxon>
        <taxon>Intramacronucleata</taxon>
        <taxon>Oligohymenophorea</taxon>
        <taxon>Peniculida</taxon>
        <taxon>Parameciidae</taxon>
        <taxon>Paramecium</taxon>
    </lineage>
</organism>
<protein>
    <submittedName>
        <fullName evidence="1">Uncharacterized protein</fullName>
    </submittedName>
</protein>
<dbReference type="EMBL" id="CAJJDM010000193">
    <property type="protein sequence ID" value="CAD8116934.1"/>
    <property type="molecule type" value="Genomic_DNA"/>
</dbReference>
<accession>A0A8S1QP36</accession>
<keyword evidence="2" id="KW-1185">Reference proteome</keyword>
<comment type="caution">
    <text evidence="1">The sequence shown here is derived from an EMBL/GenBank/DDBJ whole genome shotgun (WGS) entry which is preliminary data.</text>
</comment>
<name>A0A8S1QP36_PARPR</name>
<gene>
    <name evidence="1" type="ORF">PPRIM_AZ9-3.1.T1840011</name>
</gene>